<feature type="compositionally biased region" description="Pro residues" evidence="1">
    <location>
        <begin position="69"/>
        <end position="86"/>
    </location>
</feature>
<feature type="compositionally biased region" description="Low complexity" evidence="1">
    <location>
        <begin position="1"/>
        <end position="39"/>
    </location>
</feature>
<feature type="region of interest" description="Disordered" evidence="1">
    <location>
        <begin position="1"/>
        <end position="108"/>
    </location>
</feature>
<protein>
    <submittedName>
        <fullName evidence="2">Uncharacterized protein</fullName>
    </submittedName>
</protein>
<name>A0A8H7T027_9HELO</name>
<dbReference type="Proteomes" id="UP000664132">
    <property type="component" value="Unassembled WGS sequence"/>
</dbReference>
<evidence type="ECO:0000256" key="1">
    <source>
        <dbReference type="SAM" id="MobiDB-lite"/>
    </source>
</evidence>
<feature type="compositionally biased region" description="Pro residues" evidence="1">
    <location>
        <begin position="93"/>
        <end position="108"/>
    </location>
</feature>
<keyword evidence="3" id="KW-1185">Reference proteome</keyword>
<evidence type="ECO:0000313" key="3">
    <source>
        <dbReference type="Proteomes" id="UP000664132"/>
    </source>
</evidence>
<gene>
    <name evidence="2" type="ORF">IFR04_016312</name>
</gene>
<feature type="compositionally biased region" description="Gly residues" evidence="1">
    <location>
        <begin position="183"/>
        <end position="192"/>
    </location>
</feature>
<dbReference type="AlphaFoldDB" id="A0A8H7T027"/>
<proteinExistence type="predicted"/>
<sequence>MNYQQQPQQHYAQAGYQQNYAQPQYQPPMQQQGLLPNPGVTGNGMPPPPQPWPQQQQMRPPQQVAPPGAQYPPPQYYPPQPAPQGYPPQTYYYPPPPPLEPKPDPIPPLGQVVTEQQIMQCLCQTRGLSIREAPLIMSFGIRIGQLSPLADGKYYINVQSFREEMEKWHAGGGGGKGKEYPYGPGGGPGGWQ</sequence>
<reference evidence="2" key="1">
    <citation type="submission" date="2021-02" db="EMBL/GenBank/DDBJ databases">
        <title>Genome sequence Cadophora malorum strain M34.</title>
        <authorList>
            <person name="Stefanovic E."/>
            <person name="Vu D."/>
            <person name="Scully C."/>
            <person name="Dijksterhuis J."/>
            <person name="Roader J."/>
            <person name="Houbraken J."/>
        </authorList>
    </citation>
    <scope>NUCLEOTIDE SEQUENCE</scope>
    <source>
        <strain evidence="2">M34</strain>
    </source>
</reference>
<feature type="compositionally biased region" description="Low complexity" evidence="1">
    <location>
        <begin position="53"/>
        <end position="68"/>
    </location>
</feature>
<dbReference type="OrthoDB" id="10596980at2759"/>
<feature type="region of interest" description="Disordered" evidence="1">
    <location>
        <begin position="168"/>
        <end position="192"/>
    </location>
</feature>
<accession>A0A8H7T027</accession>
<evidence type="ECO:0000313" key="2">
    <source>
        <dbReference type="EMBL" id="KAG4410551.1"/>
    </source>
</evidence>
<organism evidence="2 3">
    <name type="scientific">Cadophora malorum</name>
    <dbReference type="NCBI Taxonomy" id="108018"/>
    <lineage>
        <taxon>Eukaryota</taxon>
        <taxon>Fungi</taxon>
        <taxon>Dikarya</taxon>
        <taxon>Ascomycota</taxon>
        <taxon>Pezizomycotina</taxon>
        <taxon>Leotiomycetes</taxon>
        <taxon>Helotiales</taxon>
        <taxon>Ploettnerulaceae</taxon>
        <taxon>Cadophora</taxon>
    </lineage>
</organism>
<comment type="caution">
    <text evidence="2">The sequence shown here is derived from an EMBL/GenBank/DDBJ whole genome shotgun (WGS) entry which is preliminary data.</text>
</comment>
<dbReference type="EMBL" id="JAFJYH010000672">
    <property type="protein sequence ID" value="KAG4410551.1"/>
    <property type="molecule type" value="Genomic_DNA"/>
</dbReference>